<sequence>MEHLGRNNLGLSAWEYLVIVPRARKLVRQHLAKHHQYVEPRETGTEPTVHEVQVDETSDSESDEDWVTNHRAERTSRANTRIVASVLRLPTMIIPAMIGGVRTDVLIDTGSEVNLVPARLARLFPAGTVQLHPEIPKVFGVGESAVESGKAVWDVLVTTGRISVPTSFLVVDDNHQQTILGMPWLSAVDWVVSKTPAGQKQLVVTWKGSTESFPIPEAPVTDHIRSSAITIDRVHTRAAKFKPAHRKVHPVAAPVPAEYQQEYPITGRDVFDDTDLDHTGDLRLTAENMKTLVVGDGELTATETRYFLNRLREVDHVFAFNKTHLGMIKLEFAPPVRVASVPHVPWNYKPFAVPQAMHDQVVAMLKDRLETGFSARKCGDDTQCRCATGGQRNGGRGVRVQPHHQI</sequence>
<feature type="compositionally biased region" description="Basic and acidic residues" evidence="1">
    <location>
        <begin position="40"/>
        <end position="53"/>
    </location>
</feature>
<dbReference type="CDD" id="cd00303">
    <property type="entry name" value="retropepsin_like"/>
    <property type="match status" value="1"/>
</dbReference>
<evidence type="ECO:0008006" key="4">
    <source>
        <dbReference type="Google" id="ProtNLM"/>
    </source>
</evidence>
<dbReference type="AlphaFoldDB" id="A0A4P9ZJA7"/>
<feature type="region of interest" description="Disordered" evidence="1">
    <location>
        <begin position="40"/>
        <end position="70"/>
    </location>
</feature>
<reference evidence="3" key="1">
    <citation type="journal article" date="2018" name="Nat. Microbiol.">
        <title>Leveraging single-cell genomics to expand the fungal tree of life.</title>
        <authorList>
            <person name="Ahrendt S.R."/>
            <person name="Quandt C.A."/>
            <person name="Ciobanu D."/>
            <person name="Clum A."/>
            <person name="Salamov A."/>
            <person name="Andreopoulos B."/>
            <person name="Cheng J.F."/>
            <person name="Woyke T."/>
            <person name="Pelin A."/>
            <person name="Henrissat B."/>
            <person name="Reynolds N.K."/>
            <person name="Benny G.L."/>
            <person name="Smith M.E."/>
            <person name="James T.Y."/>
            <person name="Grigoriev I.V."/>
        </authorList>
    </citation>
    <scope>NUCLEOTIDE SEQUENCE [LARGE SCALE GENOMIC DNA]</scope>
    <source>
        <strain evidence="3">RSA 468</strain>
    </source>
</reference>
<feature type="compositionally biased region" description="Acidic residues" evidence="1">
    <location>
        <begin position="54"/>
        <end position="66"/>
    </location>
</feature>
<organism evidence="2 3">
    <name type="scientific">Dimargaris cristalligena</name>
    <dbReference type="NCBI Taxonomy" id="215637"/>
    <lineage>
        <taxon>Eukaryota</taxon>
        <taxon>Fungi</taxon>
        <taxon>Fungi incertae sedis</taxon>
        <taxon>Zoopagomycota</taxon>
        <taxon>Kickxellomycotina</taxon>
        <taxon>Dimargaritomycetes</taxon>
        <taxon>Dimargaritales</taxon>
        <taxon>Dimargaritaceae</taxon>
        <taxon>Dimargaris</taxon>
    </lineage>
</organism>
<dbReference type="InterPro" id="IPR021109">
    <property type="entry name" value="Peptidase_aspartic_dom_sf"/>
</dbReference>
<evidence type="ECO:0000256" key="1">
    <source>
        <dbReference type="SAM" id="MobiDB-lite"/>
    </source>
</evidence>
<name>A0A4P9ZJA7_9FUNG</name>
<accession>A0A4P9ZJA7</accession>
<dbReference type="STRING" id="215637.A0A4P9ZJA7"/>
<dbReference type="EMBL" id="ML004402">
    <property type="protein sequence ID" value="RKP33108.1"/>
    <property type="molecule type" value="Genomic_DNA"/>
</dbReference>
<dbReference type="Gene3D" id="2.40.70.10">
    <property type="entry name" value="Acid Proteases"/>
    <property type="match status" value="1"/>
</dbReference>
<evidence type="ECO:0000313" key="3">
    <source>
        <dbReference type="Proteomes" id="UP000268162"/>
    </source>
</evidence>
<proteinExistence type="predicted"/>
<dbReference type="SUPFAM" id="SSF50630">
    <property type="entry name" value="Acid proteases"/>
    <property type="match status" value="1"/>
</dbReference>
<gene>
    <name evidence="2" type="ORF">BJ085DRAFT_28269</name>
</gene>
<evidence type="ECO:0000313" key="2">
    <source>
        <dbReference type="EMBL" id="RKP33108.1"/>
    </source>
</evidence>
<protein>
    <recommendedName>
        <fullName evidence="4">Peptidase A2 domain-containing protein</fullName>
    </recommendedName>
</protein>
<keyword evidence="3" id="KW-1185">Reference proteome</keyword>
<dbReference type="Proteomes" id="UP000268162">
    <property type="component" value="Unassembled WGS sequence"/>
</dbReference>